<feature type="region of interest" description="Disordered" evidence="4">
    <location>
        <begin position="291"/>
        <end position="318"/>
    </location>
</feature>
<evidence type="ECO:0000256" key="3">
    <source>
        <dbReference type="ARBA" id="ARBA00047594"/>
    </source>
</evidence>
<dbReference type="CDD" id="cd01610">
    <property type="entry name" value="PAP2_like"/>
    <property type="match status" value="1"/>
</dbReference>
<comment type="catalytic activity">
    <reaction evidence="3">
        <text>di-trans,octa-cis-undecaprenyl diphosphate + H2O = di-trans,octa-cis-undecaprenyl phosphate + phosphate + H(+)</text>
        <dbReference type="Rhea" id="RHEA:28094"/>
        <dbReference type="ChEBI" id="CHEBI:15377"/>
        <dbReference type="ChEBI" id="CHEBI:15378"/>
        <dbReference type="ChEBI" id="CHEBI:43474"/>
        <dbReference type="ChEBI" id="CHEBI:58405"/>
        <dbReference type="ChEBI" id="CHEBI:60392"/>
        <dbReference type="EC" id="3.6.1.27"/>
    </reaction>
</comment>
<feature type="transmembrane region" description="Helical" evidence="5">
    <location>
        <begin position="158"/>
        <end position="177"/>
    </location>
</feature>
<evidence type="ECO:0000256" key="5">
    <source>
        <dbReference type="SAM" id="Phobius"/>
    </source>
</evidence>
<feature type="transmembrane region" description="Helical" evidence="5">
    <location>
        <begin position="50"/>
        <end position="71"/>
    </location>
</feature>
<reference evidence="7 8" key="1">
    <citation type="submission" date="2021-04" db="EMBL/GenBank/DDBJ databases">
        <title>Complete genome sequencing of Allochromatium tepidum strain NZ.</title>
        <authorList>
            <person name="Tsukatani Y."/>
            <person name="Mori H."/>
        </authorList>
    </citation>
    <scope>NUCLEOTIDE SEQUENCE [LARGE SCALE GENOMIC DNA]</scope>
    <source>
        <strain evidence="7 8">NZ</strain>
    </source>
</reference>
<accession>A0ABN6GES0</accession>
<feature type="transmembrane region" description="Helical" evidence="5">
    <location>
        <begin position="238"/>
        <end position="257"/>
    </location>
</feature>
<keyword evidence="5" id="KW-1133">Transmembrane helix</keyword>
<feature type="transmembrane region" description="Helical" evidence="5">
    <location>
        <begin position="184"/>
        <end position="204"/>
    </location>
</feature>
<evidence type="ECO:0000256" key="4">
    <source>
        <dbReference type="SAM" id="MobiDB-lite"/>
    </source>
</evidence>
<name>A0ABN6GES0_9GAMM</name>
<dbReference type="Proteomes" id="UP000680679">
    <property type="component" value="Chromosome"/>
</dbReference>
<sequence length="318" mass="34394">MSKRLNPLIGRGIHWANRSDLPALWRERLNLGAGHAPIAPAGGERWLRRWFGVGAILGLGLYLICGYHAGFLRLNALAAEYPGWIWACLTALGDERTVFALTLFFSLRRPRLFWTLILAALIAIAAGRGLKELVDADRPPAVLAADTFNLIGPARERVSFPSGHSVTAAVFCGVLILHTRWIEWRVLLLLIALLVGASRVAVGVHWPIDVIAGLTLGALAAWVGGRLAARWPGPATRLGVHLTFVALAVLAAFSLLFDDGGYAQAALMQRLLGLGALASAVWWYLVAKPEPVSPSGRRYNPRGASNRPPTPKRVGPDE</sequence>
<keyword evidence="5" id="KW-0472">Membrane</keyword>
<feature type="transmembrane region" description="Helical" evidence="5">
    <location>
        <begin position="269"/>
        <end position="287"/>
    </location>
</feature>
<dbReference type="EC" id="3.6.1.27" evidence="1"/>
<keyword evidence="8" id="KW-1185">Reference proteome</keyword>
<dbReference type="SUPFAM" id="SSF48317">
    <property type="entry name" value="Acid phosphatase/Vanadium-dependent haloperoxidase"/>
    <property type="match status" value="1"/>
</dbReference>
<feature type="domain" description="Phosphatidic acid phosphatase type 2/haloperoxidase" evidence="6">
    <location>
        <begin position="112"/>
        <end position="225"/>
    </location>
</feature>
<keyword evidence="5" id="KW-0812">Transmembrane</keyword>
<feature type="transmembrane region" description="Helical" evidence="5">
    <location>
        <begin position="83"/>
        <end position="105"/>
    </location>
</feature>
<dbReference type="Pfam" id="PF01569">
    <property type="entry name" value="PAP2"/>
    <property type="match status" value="1"/>
</dbReference>
<dbReference type="Gene3D" id="1.20.144.10">
    <property type="entry name" value="Phosphatidic acid phosphatase type 2/haloperoxidase"/>
    <property type="match status" value="1"/>
</dbReference>
<evidence type="ECO:0000256" key="2">
    <source>
        <dbReference type="ARBA" id="ARBA00032707"/>
    </source>
</evidence>
<dbReference type="InterPro" id="IPR000326">
    <property type="entry name" value="PAP2/HPO"/>
</dbReference>
<organism evidence="7 8">
    <name type="scientific">Allochromatium tepidum</name>
    <dbReference type="NCBI Taxonomy" id="553982"/>
    <lineage>
        <taxon>Bacteria</taxon>
        <taxon>Pseudomonadati</taxon>
        <taxon>Pseudomonadota</taxon>
        <taxon>Gammaproteobacteria</taxon>
        <taxon>Chromatiales</taxon>
        <taxon>Chromatiaceae</taxon>
        <taxon>Allochromatium</taxon>
    </lineage>
</organism>
<dbReference type="RefSeq" id="WP_213378687.1">
    <property type="nucleotide sequence ID" value="NZ_AP024563.1"/>
</dbReference>
<evidence type="ECO:0000259" key="6">
    <source>
        <dbReference type="SMART" id="SM00014"/>
    </source>
</evidence>
<dbReference type="SMART" id="SM00014">
    <property type="entry name" value="acidPPc"/>
    <property type="match status" value="1"/>
</dbReference>
<dbReference type="PANTHER" id="PTHR14969:SF13">
    <property type="entry name" value="AT30094P"/>
    <property type="match status" value="1"/>
</dbReference>
<evidence type="ECO:0000313" key="7">
    <source>
        <dbReference type="EMBL" id="BCU07599.1"/>
    </source>
</evidence>
<evidence type="ECO:0000313" key="8">
    <source>
        <dbReference type="Proteomes" id="UP000680679"/>
    </source>
</evidence>
<evidence type="ECO:0000256" key="1">
    <source>
        <dbReference type="ARBA" id="ARBA00012374"/>
    </source>
</evidence>
<dbReference type="InterPro" id="IPR036938">
    <property type="entry name" value="PAP2/HPO_sf"/>
</dbReference>
<gene>
    <name evidence="7" type="ORF">Atep_22760</name>
</gene>
<dbReference type="PANTHER" id="PTHR14969">
    <property type="entry name" value="SPHINGOSINE-1-PHOSPHATE PHOSPHOHYDROLASE"/>
    <property type="match status" value="1"/>
</dbReference>
<feature type="transmembrane region" description="Helical" evidence="5">
    <location>
        <begin position="112"/>
        <end position="130"/>
    </location>
</feature>
<proteinExistence type="predicted"/>
<feature type="transmembrane region" description="Helical" evidence="5">
    <location>
        <begin position="210"/>
        <end position="229"/>
    </location>
</feature>
<protein>
    <recommendedName>
        <fullName evidence="1">undecaprenyl-diphosphate phosphatase</fullName>
        <ecNumber evidence="1">3.6.1.27</ecNumber>
    </recommendedName>
    <alternativeName>
        <fullName evidence="2">Undecaprenyl pyrophosphate phosphatase</fullName>
    </alternativeName>
</protein>
<dbReference type="EMBL" id="AP024563">
    <property type="protein sequence ID" value="BCU07599.1"/>
    <property type="molecule type" value="Genomic_DNA"/>
</dbReference>